<accession>A0A6P8Y6T0</accession>
<feature type="region of interest" description="Disordered" evidence="1">
    <location>
        <begin position="143"/>
        <end position="214"/>
    </location>
</feature>
<organism evidence="3 4">
    <name type="scientific">Drosophila albomicans</name>
    <name type="common">Fruit fly</name>
    <dbReference type="NCBI Taxonomy" id="7291"/>
    <lineage>
        <taxon>Eukaryota</taxon>
        <taxon>Metazoa</taxon>
        <taxon>Ecdysozoa</taxon>
        <taxon>Arthropoda</taxon>
        <taxon>Hexapoda</taxon>
        <taxon>Insecta</taxon>
        <taxon>Pterygota</taxon>
        <taxon>Neoptera</taxon>
        <taxon>Endopterygota</taxon>
        <taxon>Diptera</taxon>
        <taxon>Brachycera</taxon>
        <taxon>Muscomorpha</taxon>
        <taxon>Ephydroidea</taxon>
        <taxon>Drosophilidae</taxon>
        <taxon>Drosophila</taxon>
    </lineage>
</organism>
<dbReference type="AlphaFoldDB" id="A0A6P8Y6T0"/>
<proteinExistence type="predicted"/>
<dbReference type="GeneID" id="117567977"/>
<evidence type="ECO:0000256" key="1">
    <source>
        <dbReference type="SAM" id="MobiDB-lite"/>
    </source>
</evidence>
<keyword evidence="2" id="KW-1133">Transmembrane helix</keyword>
<sequence length="330" mass="36512">MTLSKLMPSKLELHGSKLLSLWRSERWPQSQQKQIKKKKLLTLLQIFCIKCARVEQLSIRSESRFQNSRKMACNTTTRLMAVLLVLLAAIVWEQQVAASKFAYKKPIYGKTSYVKDRRYKMRTTSSPDTTEDDWPAPVEFIINSTPRSAGTSRSTTESGISSTPSPVTSTTEMPGSTRTVATSTDSTSSSSSSSTSTTESGLDNTLPSPPTPAAAVPLNQPVPCTCGVFLSSQIKNGLPDTPLIHNEMDRMYPCNAIGRKQCQTKCLEAIVQHLPNSANIVCATLGHNCHKERAYLFIKNCHNQWVNTNLQAGREYCCKEGVPYRCPLLG</sequence>
<name>A0A6P8Y6T0_DROAB</name>
<protein>
    <submittedName>
        <fullName evidence="4">Follicle cell protein 3C-1</fullName>
    </submittedName>
</protein>
<dbReference type="OrthoDB" id="7412264at2759"/>
<reference evidence="4" key="1">
    <citation type="submission" date="2025-08" db="UniProtKB">
        <authorList>
            <consortium name="RefSeq"/>
        </authorList>
    </citation>
    <scope>IDENTIFICATION</scope>
    <source>
        <strain evidence="4">15112-1751.03</strain>
        <tissue evidence="4">Whole Adult</tissue>
    </source>
</reference>
<dbReference type="CTD" id="31294"/>
<keyword evidence="3" id="KW-1185">Reference proteome</keyword>
<evidence type="ECO:0000313" key="4">
    <source>
        <dbReference type="RefSeq" id="XP_034104222.2"/>
    </source>
</evidence>
<dbReference type="RefSeq" id="XP_034104222.2">
    <property type="nucleotide sequence ID" value="XM_034248331.2"/>
</dbReference>
<evidence type="ECO:0000256" key="2">
    <source>
        <dbReference type="SAM" id="Phobius"/>
    </source>
</evidence>
<feature type="compositionally biased region" description="Low complexity" evidence="1">
    <location>
        <begin position="161"/>
        <end position="200"/>
    </location>
</feature>
<feature type="compositionally biased region" description="Polar residues" evidence="1">
    <location>
        <begin position="143"/>
        <end position="160"/>
    </location>
</feature>
<keyword evidence="2" id="KW-0812">Transmembrane</keyword>
<feature type="transmembrane region" description="Helical" evidence="2">
    <location>
        <begin position="71"/>
        <end position="92"/>
    </location>
</feature>
<gene>
    <name evidence="4" type="primary">LOC117567977</name>
</gene>
<dbReference type="Proteomes" id="UP000515160">
    <property type="component" value="Chromosome X"/>
</dbReference>
<evidence type="ECO:0000313" key="3">
    <source>
        <dbReference type="Proteomes" id="UP000515160"/>
    </source>
</evidence>
<keyword evidence="2" id="KW-0472">Membrane</keyword>